<feature type="compositionally biased region" description="Basic residues" evidence="1">
    <location>
        <begin position="23"/>
        <end position="39"/>
    </location>
</feature>
<comment type="caution">
    <text evidence="2">The sequence shown here is derived from an EMBL/GenBank/DDBJ whole genome shotgun (WGS) entry which is preliminary data.</text>
</comment>
<dbReference type="PANTHER" id="PTHR33670">
    <property type="entry name" value="SPLICING FACTOR, PROLINE- AND GLUTAMINE-RICH-LIKE"/>
    <property type="match status" value="1"/>
</dbReference>
<dbReference type="Proteomes" id="UP001372338">
    <property type="component" value="Unassembled WGS sequence"/>
</dbReference>
<organism evidence="2 3">
    <name type="scientific">Crotalaria pallida</name>
    <name type="common">Smooth rattlebox</name>
    <name type="synonym">Crotalaria striata</name>
    <dbReference type="NCBI Taxonomy" id="3830"/>
    <lineage>
        <taxon>Eukaryota</taxon>
        <taxon>Viridiplantae</taxon>
        <taxon>Streptophyta</taxon>
        <taxon>Embryophyta</taxon>
        <taxon>Tracheophyta</taxon>
        <taxon>Spermatophyta</taxon>
        <taxon>Magnoliopsida</taxon>
        <taxon>eudicotyledons</taxon>
        <taxon>Gunneridae</taxon>
        <taxon>Pentapetalae</taxon>
        <taxon>rosids</taxon>
        <taxon>fabids</taxon>
        <taxon>Fabales</taxon>
        <taxon>Fabaceae</taxon>
        <taxon>Papilionoideae</taxon>
        <taxon>50 kb inversion clade</taxon>
        <taxon>genistoids sensu lato</taxon>
        <taxon>core genistoids</taxon>
        <taxon>Crotalarieae</taxon>
        <taxon>Crotalaria</taxon>
    </lineage>
</organism>
<reference evidence="2 3" key="1">
    <citation type="submission" date="2024-01" db="EMBL/GenBank/DDBJ databases">
        <title>The genomes of 5 underutilized Papilionoideae crops provide insights into root nodulation and disease resistanc.</title>
        <authorList>
            <person name="Yuan L."/>
        </authorList>
    </citation>
    <scope>NUCLEOTIDE SEQUENCE [LARGE SCALE GENOMIC DNA]</scope>
    <source>
        <strain evidence="2">ZHUSHIDOU_FW_LH</strain>
        <tissue evidence="2">Leaf</tissue>
    </source>
</reference>
<accession>A0AAN9P105</accession>
<evidence type="ECO:0000256" key="1">
    <source>
        <dbReference type="SAM" id="MobiDB-lite"/>
    </source>
</evidence>
<name>A0AAN9P105_CROPI</name>
<protein>
    <submittedName>
        <fullName evidence="2">Uncharacterized protein</fullName>
    </submittedName>
</protein>
<evidence type="ECO:0000313" key="3">
    <source>
        <dbReference type="Proteomes" id="UP001372338"/>
    </source>
</evidence>
<keyword evidence="3" id="KW-1185">Reference proteome</keyword>
<dbReference type="AlphaFoldDB" id="A0AAN9P105"/>
<evidence type="ECO:0000313" key="2">
    <source>
        <dbReference type="EMBL" id="KAK7283112.1"/>
    </source>
</evidence>
<sequence length="260" mass="29276">MGVAVLHPQDCLKKSQPPNMKLAKPKPKHARSHPKRAHSTRPEPATHTKPQANNLVMGHVKLLKRGEQLTQTTSSQQPNTVNKQFRQSQPVTEKTGSLYAGASMVVASPPPSSVPLPIFVTKKFAANWLLASYVMGFTEYFAEAFSYQIRLASYVVGFTEYFAKAFSYQIRPTVVYSQQKALDMKCCCYSIGTWRTLDLVFRKNILIHQHAPSFPFSRCFDNLADQSECLIIIAADVGQRRIFNLVGIMLRYYVLAFANI</sequence>
<proteinExistence type="predicted"/>
<dbReference type="PANTHER" id="PTHR33670:SF17">
    <property type="entry name" value="ANTHER-SPECIFIC PROLINE-RICH PROTEIN APG"/>
    <property type="match status" value="1"/>
</dbReference>
<gene>
    <name evidence="2" type="ORF">RIF29_12406</name>
</gene>
<dbReference type="EMBL" id="JAYWIO010000002">
    <property type="protein sequence ID" value="KAK7283112.1"/>
    <property type="molecule type" value="Genomic_DNA"/>
</dbReference>
<feature type="region of interest" description="Disordered" evidence="1">
    <location>
        <begin position="1"/>
        <end position="54"/>
    </location>
</feature>